<gene>
    <name evidence="1" type="ORF">CASFOL_025130</name>
</gene>
<evidence type="ECO:0000313" key="2">
    <source>
        <dbReference type="Proteomes" id="UP001632038"/>
    </source>
</evidence>
<dbReference type="AlphaFoldDB" id="A0ABD3CS45"/>
<evidence type="ECO:0000313" key="1">
    <source>
        <dbReference type="EMBL" id="KAL3632146.1"/>
    </source>
</evidence>
<proteinExistence type="predicted"/>
<name>A0ABD3CS45_9LAMI</name>
<dbReference type="Proteomes" id="UP001632038">
    <property type="component" value="Unassembled WGS sequence"/>
</dbReference>
<dbReference type="PANTHER" id="PTHR37201">
    <property type="entry name" value="WD REPEAT PROTEIN"/>
    <property type="match status" value="1"/>
</dbReference>
<dbReference type="PANTHER" id="PTHR37201:SF1">
    <property type="entry name" value="WD REPEAT PROTEIN"/>
    <property type="match status" value="1"/>
</dbReference>
<comment type="caution">
    <text evidence="1">The sequence shown here is derived from an EMBL/GenBank/DDBJ whole genome shotgun (WGS) entry which is preliminary data.</text>
</comment>
<sequence>MSHPNLPTKIKSTVMRATATTSTCHGGAFVSHRRPLSLRRSSHIPIQPNGHNHHWKPMRAIIVVSKNCRLSVRANAKPTQDWNAEPYEVSHIGGKYYLDEQDVVTFLDPPKDLIPLDPSSYNPAAYLWKKIDDIPVERRHNLLSVLTPRLISRAWDVAGGRYEDSKLAKRSASSLLSDVTRAGFIELWRCRTSGAPLPIAWMNTCQKVIFCCSDGKAYGRLIGGYPPLPGIFHPIHPLYFCVGETNEVMSTEEPCDLAYEFGDGFFNLPEYPQEFPKPGKHPPLFDDQVVIYVRHVGPGVMVGQAWQEGKALEQVPKKLCSEILMVNHYFASNKNN</sequence>
<organism evidence="1 2">
    <name type="scientific">Castilleja foliolosa</name>
    <dbReference type="NCBI Taxonomy" id="1961234"/>
    <lineage>
        <taxon>Eukaryota</taxon>
        <taxon>Viridiplantae</taxon>
        <taxon>Streptophyta</taxon>
        <taxon>Embryophyta</taxon>
        <taxon>Tracheophyta</taxon>
        <taxon>Spermatophyta</taxon>
        <taxon>Magnoliopsida</taxon>
        <taxon>eudicotyledons</taxon>
        <taxon>Gunneridae</taxon>
        <taxon>Pentapetalae</taxon>
        <taxon>asterids</taxon>
        <taxon>lamiids</taxon>
        <taxon>Lamiales</taxon>
        <taxon>Orobanchaceae</taxon>
        <taxon>Pedicularideae</taxon>
        <taxon>Castillejinae</taxon>
        <taxon>Castilleja</taxon>
    </lineage>
</organism>
<keyword evidence="2" id="KW-1185">Reference proteome</keyword>
<protein>
    <submittedName>
        <fullName evidence="1">Uncharacterized protein</fullName>
    </submittedName>
</protein>
<reference evidence="2" key="1">
    <citation type="journal article" date="2024" name="IScience">
        <title>Strigolactones Initiate the Formation of Haustorium-like Structures in Castilleja.</title>
        <authorList>
            <person name="Buerger M."/>
            <person name="Peterson D."/>
            <person name="Chory J."/>
        </authorList>
    </citation>
    <scope>NUCLEOTIDE SEQUENCE [LARGE SCALE GENOMIC DNA]</scope>
</reference>
<dbReference type="EMBL" id="JAVIJP010000032">
    <property type="protein sequence ID" value="KAL3632146.1"/>
    <property type="molecule type" value="Genomic_DNA"/>
</dbReference>
<accession>A0ABD3CS45</accession>